<dbReference type="RefSeq" id="WP_013782736.1">
    <property type="nucleotide sequence ID" value="NC_015554.1"/>
</dbReference>
<feature type="domain" description="Solute-binding protein family 3/N-terminal" evidence="3">
    <location>
        <begin position="41"/>
        <end position="85"/>
    </location>
</feature>
<dbReference type="HOGENOM" id="CLU_080720_0_0_6"/>
<dbReference type="SUPFAM" id="SSF53850">
    <property type="entry name" value="Periplasmic binding protein-like II"/>
    <property type="match status" value="1"/>
</dbReference>
<dbReference type="eggNOG" id="COG0834">
    <property type="taxonomic scope" value="Bacteria"/>
</dbReference>
<evidence type="ECO:0000313" key="4">
    <source>
        <dbReference type="EMBL" id="AEF01794.1"/>
    </source>
</evidence>
<dbReference type="AlphaFoldDB" id="F5ZAA3"/>
<organism evidence="4 5">
    <name type="scientific">Alteromonas naphthalenivorans</name>
    <dbReference type="NCBI Taxonomy" id="715451"/>
    <lineage>
        <taxon>Bacteria</taxon>
        <taxon>Pseudomonadati</taxon>
        <taxon>Pseudomonadota</taxon>
        <taxon>Gammaproteobacteria</taxon>
        <taxon>Alteromonadales</taxon>
        <taxon>Alteromonadaceae</taxon>
        <taxon>Alteromonas/Salinimonas group</taxon>
        <taxon>Alteromonas</taxon>
    </lineage>
</organism>
<dbReference type="Proteomes" id="UP000000683">
    <property type="component" value="Chromosome"/>
</dbReference>
<dbReference type="Pfam" id="PF00497">
    <property type="entry name" value="SBP_bac_3"/>
    <property type="match status" value="1"/>
</dbReference>
<keyword evidence="5" id="KW-1185">Reference proteome</keyword>
<sequence length="299" mass="34285">MTCLRTFYFIPFILLSFLSLNVLSTSVFARSFDDIIESKKINIAVYNDYPPYSYMEAGSAKGIDVDIAKEIAAKFNVELVLTWMTPGETTEDDFRNFLWKGHIIHKVKADLMMRAPYDRSFSQKRDDIGLLANELVHMFAPYQQESWQIIHNTEQLPEVETMAMFQYHTIGAEIDSIPHFYLTSAFGGRLRDNTSQYASNELAIDAMKKGDVDAVMGLRTQISYLSQFLDNTKFKLASNAFPLIGKQKWDLGIAAHNDYRTLAYEVGDVITEMVLTEKMAHIFSQYHAAYEMPDYYAVE</sequence>
<gene>
    <name evidence="4" type="ordered locus">ambt_01195</name>
</gene>
<dbReference type="InterPro" id="IPR001638">
    <property type="entry name" value="Solute-binding_3/MltF_N"/>
</dbReference>
<dbReference type="PANTHER" id="PTHR35936">
    <property type="entry name" value="MEMBRANE-BOUND LYTIC MUREIN TRANSGLYCOSYLASE F"/>
    <property type="match status" value="1"/>
</dbReference>
<dbReference type="KEGG" id="alt:ambt_01195"/>
<dbReference type="Gene3D" id="3.40.190.10">
    <property type="entry name" value="Periplasmic binding protein-like II"/>
    <property type="match status" value="3"/>
</dbReference>
<proteinExistence type="inferred from homology"/>
<dbReference type="PANTHER" id="PTHR35936:SF17">
    <property type="entry name" value="ARGININE-BINDING EXTRACELLULAR PROTEIN ARTP"/>
    <property type="match status" value="1"/>
</dbReference>
<comment type="similarity">
    <text evidence="1">Belongs to the bacterial solute-binding protein 3 family.</text>
</comment>
<reference evidence="4 5" key="1">
    <citation type="journal article" date="2011" name="J. Bacteriol.">
        <title>Complete genome sequence of the polycyclic aromatic hydrocarbon-degrading bacterium Alteromonas sp. strain SN2.</title>
        <authorList>
            <person name="Jin H.M."/>
            <person name="Jeong H."/>
            <person name="Moon E.J."/>
            <person name="Math R.K."/>
            <person name="Lee K."/>
            <person name="Kim H.J."/>
            <person name="Jeon C.O."/>
            <person name="Oh T.K."/>
            <person name="Kim J.F."/>
        </authorList>
    </citation>
    <scope>NUCLEOTIDE SEQUENCE [LARGE SCALE GENOMIC DNA]</scope>
    <source>
        <strain evidence="5">JCM 17741 / KACC 18427 / KCTC 11700BP / SN2</strain>
    </source>
</reference>
<evidence type="ECO:0000313" key="5">
    <source>
        <dbReference type="Proteomes" id="UP000000683"/>
    </source>
</evidence>
<evidence type="ECO:0000259" key="3">
    <source>
        <dbReference type="Pfam" id="PF00497"/>
    </source>
</evidence>
<keyword evidence="2" id="KW-0732">Signal</keyword>
<accession>F5ZAA3</accession>
<dbReference type="EMBL" id="CP002339">
    <property type="protein sequence ID" value="AEF01794.1"/>
    <property type="molecule type" value="Genomic_DNA"/>
</dbReference>
<dbReference type="OrthoDB" id="6192933at2"/>
<name>F5ZAA3_ALTNA</name>
<evidence type="ECO:0000256" key="1">
    <source>
        <dbReference type="ARBA" id="ARBA00010333"/>
    </source>
</evidence>
<evidence type="ECO:0000256" key="2">
    <source>
        <dbReference type="ARBA" id="ARBA00022729"/>
    </source>
</evidence>
<protein>
    <recommendedName>
        <fullName evidence="3">Solute-binding protein family 3/N-terminal domain-containing protein</fullName>
    </recommendedName>
</protein>